<dbReference type="Pfam" id="PF00501">
    <property type="entry name" value="AMP-binding"/>
    <property type="match status" value="1"/>
</dbReference>
<dbReference type="FunFam" id="3.30.559.10:FF:000012">
    <property type="entry name" value="Non-ribosomal peptide synthetase"/>
    <property type="match status" value="1"/>
</dbReference>
<evidence type="ECO:0000259" key="1">
    <source>
        <dbReference type="Pfam" id="PF00501"/>
    </source>
</evidence>
<dbReference type="GO" id="GO:0005829">
    <property type="term" value="C:cytosol"/>
    <property type="evidence" value="ECO:0007669"/>
    <property type="project" value="TreeGrafter"/>
</dbReference>
<comment type="caution">
    <text evidence="3">The sequence shown here is derived from an EMBL/GenBank/DDBJ whole genome shotgun (WGS) entry which is preliminary data.</text>
</comment>
<dbReference type="SUPFAM" id="SSF56801">
    <property type="entry name" value="Acetyl-CoA synthetase-like"/>
    <property type="match status" value="1"/>
</dbReference>
<organism evidence="3">
    <name type="scientific">Symploca sp. SIO1C4</name>
    <dbReference type="NCBI Taxonomy" id="2607765"/>
    <lineage>
        <taxon>Bacteria</taxon>
        <taxon>Bacillati</taxon>
        <taxon>Cyanobacteriota</taxon>
        <taxon>Cyanophyceae</taxon>
        <taxon>Coleofasciculales</taxon>
        <taxon>Coleofasciculaceae</taxon>
        <taxon>Symploca</taxon>
    </lineage>
</organism>
<dbReference type="GO" id="GO:0043041">
    <property type="term" value="P:amino acid activation for nonribosomal peptide biosynthetic process"/>
    <property type="evidence" value="ECO:0007669"/>
    <property type="project" value="TreeGrafter"/>
</dbReference>
<sequence length="849" mass="95903">MSTEELPLSYAQQRLWFLDQLKPNSAFYNTTITWHLEGRLDQAVLKQSLQEVIQRHEILRTNFITVDGQATQIIHEEINWTISVTDLTNLSSTEQEVAAKQLVQQKALQPFDLANELLVRPTLVVLSENEHIFSICMHHIVNDGWSTGVFVQELTTLYNAYIKGQPSPLTPLTIQYADFALWQREWLQGEVRQRQLNYWQKQLAGAPDLLSLPTDRPRASIQTVAGANHRFVLSEQLTLQLVKLSQEQGVTLFMTLLAAFDTLLYRYTGQEDILVGTPIANRNQSQLEQLIGFFVNTLVMRTSLEGDPTFSELLIQVRKIATEAYAHQDLPFEMLVEALQPERDLSYTPLFQVMFALDDNSLHSMELTGLKVNPIPIEWETAKFDLSLSMENTARGLIGLWEYNTDLFDSSTIERMTNHWITLLEGIVVNPQARISQLPLLTEVEQQQLLIDWNDTAKTFQEMAVEALQTTSLQPNQCIHHLFEERVKQTPDAVAVIFEKQQLTYRELNCRANQLAHYLRSLGVAPDTLVGLCVERSLEMIVGILGILKAGGAYVPLDPAYPQERLTYILEDAQLSILLTQEALLIRLPNLVGKVICLDRDWSVIAEQITTNPITAVQPHNLSYIIYTSGSTGTPKGVMIEHRSLVNFALAACQEYGIKSSDKFLQFSSICFDVSVEEIFPCLLVGATLVLRTEEMLNSTQEFWRLCQEWQLTIISLPTAYWHQLVSELSPQDSRISQDLRIVIIGGEEAQLDKVKLWQSSVAHFPNPPQLYNGYGPTEATVAATIYQFDSVANDVLIGRPLSNVELYILDKNQQAVPVGVAGELHIGGAGLARGYLNRPQLTKEKFIA</sequence>
<dbReference type="GO" id="GO:0008610">
    <property type="term" value="P:lipid biosynthetic process"/>
    <property type="evidence" value="ECO:0007669"/>
    <property type="project" value="UniProtKB-ARBA"/>
</dbReference>
<dbReference type="PANTHER" id="PTHR45527">
    <property type="entry name" value="NONRIBOSOMAL PEPTIDE SYNTHETASE"/>
    <property type="match status" value="1"/>
</dbReference>
<dbReference type="GO" id="GO:0009366">
    <property type="term" value="C:enterobactin synthetase complex"/>
    <property type="evidence" value="ECO:0007669"/>
    <property type="project" value="TreeGrafter"/>
</dbReference>
<reference evidence="3" key="1">
    <citation type="submission" date="2019-11" db="EMBL/GenBank/DDBJ databases">
        <title>Genomic insights into an expanded diversity of filamentous marine cyanobacteria reveals the extraordinary biosynthetic potential of Moorea and Okeania.</title>
        <authorList>
            <person name="Ferreira Leao T."/>
            <person name="Wang M."/>
            <person name="Moss N."/>
            <person name="Da Silva R."/>
            <person name="Sanders J."/>
            <person name="Nurk S."/>
            <person name="Gurevich A."/>
            <person name="Humphrey G."/>
            <person name="Reher R."/>
            <person name="Zhu Q."/>
            <person name="Belda-Ferre P."/>
            <person name="Glukhov E."/>
            <person name="Rex R."/>
            <person name="Dorrestein P.C."/>
            <person name="Knight R."/>
            <person name="Pevzner P."/>
            <person name="Gerwick W.H."/>
            <person name="Gerwick L."/>
        </authorList>
    </citation>
    <scope>NUCLEOTIDE SEQUENCE</scope>
    <source>
        <strain evidence="3">SIO1C4</strain>
    </source>
</reference>
<gene>
    <name evidence="3" type="ORF">F6J89_28635</name>
</gene>
<dbReference type="FunFam" id="3.40.50.980:FF:000001">
    <property type="entry name" value="Non-ribosomal peptide synthetase"/>
    <property type="match status" value="1"/>
</dbReference>
<feature type="domain" description="AMP-dependent synthetase/ligase" evidence="1">
    <location>
        <begin position="483"/>
        <end position="837"/>
    </location>
</feature>
<dbReference type="Gene3D" id="3.40.50.980">
    <property type="match status" value="2"/>
</dbReference>
<proteinExistence type="predicted"/>
<evidence type="ECO:0000313" key="3">
    <source>
        <dbReference type="EMBL" id="NER31476.1"/>
    </source>
</evidence>
<protein>
    <submittedName>
        <fullName evidence="3">Amino acid adenylation domain-containing protein</fullName>
    </submittedName>
</protein>
<dbReference type="NCBIfam" id="TIGR01733">
    <property type="entry name" value="AA-adenyl-dom"/>
    <property type="match status" value="1"/>
</dbReference>
<dbReference type="InterPro" id="IPR001242">
    <property type="entry name" value="Condensation_dom"/>
</dbReference>
<dbReference type="EMBL" id="JAAHFQ010000830">
    <property type="protein sequence ID" value="NER31476.1"/>
    <property type="molecule type" value="Genomic_DNA"/>
</dbReference>
<dbReference type="Gene3D" id="2.30.38.10">
    <property type="entry name" value="Luciferase, Domain 3"/>
    <property type="match status" value="1"/>
</dbReference>
<dbReference type="AlphaFoldDB" id="A0A6B3ND32"/>
<dbReference type="GO" id="GO:0009239">
    <property type="term" value="P:enterobactin biosynthetic process"/>
    <property type="evidence" value="ECO:0007669"/>
    <property type="project" value="TreeGrafter"/>
</dbReference>
<feature type="non-terminal residue" evidence="3">
    <location>
        <position position="849"/>
    </location>
</feature>
<dbReference type="FunFam" id="3.40.50.12780:FF:000012">
    <property type="entry name" value="Non-ribosomal peptide synthetase"/>
    <property type="match status" value="1"/>
</dbReference>
<dbReference type="InterPro" id="IPR000873">
    <property type="entry name" value="AMP-dep_synth/lig_dom"/>
</dbReference>
<evidence type="ECO:0000259" key="2">
    <source>
        <dbReference type="Pfam" id="PF00668"/>
    </source>
</evidence>
<dbReference type="GO" id="GO:0031177">
    <property type="term" value="F:phosphopantetheine binding"/>
    <property type="evidence" value="ECO:0007669"/>
    <property type="project" value="TreeGrafter"/>
</dbReference>
<dbReference type="PANTHER" id="PTHR45527:SF1">
    <property type="entry name" value="FATTY ACID SYNTHASE"/>
    <property type="match status" value="1"/>
</dbReference>
<dbReference type="PROSITE" id="PS00455">
    <property type="entry name" value="AMP_BINDING"/>
    <property type="match status" value="1"/>
</dbReference>
<dbReference type="InterPro" id="IPR023213">
    <property type="entry name" value="CAT-like_dom_sf"/>
</dbReference>
<accession>A0A6B3ND32</accession>
<dbReference type="SUPFAM" id="SSF52777">
    <property type="entry name" value="CoA-dependent acyltransferases"/>
    <property type="match status" value="2"/>
</dbReference>
<feature type="domain" description="Condensation" evidence="2">
    <location>
        <begin position="4"/>
        <end position="450"/>
    </location>
</feature>
<dbReference type="Pfam" id="PF00668">
    <property type="entry name" value="Condensation"/>
    <property type="match status" value="1"/>
</dbReference>
<dbReference type="GO" id="GO:0047527">
    <property type="term" value="F:2,3-dihydroxybenzoate-serine ligase activity"/>
    <property type="evidence" value="ECO:0007669"/>
    <property type="project" value="TreeGrafter"/>
</dbReference>
<dbReference type="InterPro" id="IPR020845">
    <property type="entry name" value="AMP-binding_CS"/>
</dbReference>
<name>A0A6B3ND32_9CYAN</name>
<dbReference type="InterPro" id="IPR010071">
    <property type="entry name" value="AA_adenyl_dom"/>
</dbReference>
<dbReference type="CDD" id="cd19531">
    <property type="entry name" value="LCL_NRPS-like"/>
    <property type="match status" value="1"/>
</dbReference>
<dbReference type="Gene3D" id="3.30.559.30">
    <property type="entry name" value="Nonribosomal peptide synthetase, condensation domain"/>
    <property type="match status" value="1"/>
</dbReference>
<dbReference type="Gene3D" id="3.30.559.10">
    <property type="entry name" value="Chloramphenicol acetyltransferase-like domain"/>
    <property type="match status" value="1"/>
</dbReference>